<accession>A0A1C7NU30</accession>
<dbReference type="AlphaFoldDB" id="A0A1C7NU30"/>
<gene>
    <name evidence="2" type="ORF">ADU59_25815</name>
</gene>
<keyword evidence="1" id="KW-1133">Transmembrane helix</keyword>
<dbReference type="Proteomes" id="UP000093111">
    <property type="component" value="Unassembled WGS sequence"/>
</dbReference>
<evidence type="ECO:0008006" key="4">
    <source>
        <dbReference type="Google" id="ProtNLM"/>
    </source>
</evidence>
<comment type="caution">
    <text evidence="2">The sequence shown here is derived from an EMBL/GenBank/DDBJ whole genome shotgun (WGS) entry which is preliminary data.</text>
</comment>
<proteinExistence type="predicted"/>
<protein>
    <recommendedName>
        <fullName evidence="4">DUF3329 domain-containing protein</fullName>
    </recommendedName>
</protein>
<evidence type="ECO:0000313" key="2">
    <source>
        <dbReference type="EMBL" id="OBZ92483.1"/>
    </source>
</evidence>
<keyword evidence="3" id="KW-1185">Reference proteome</keyword>
<feature type="transmembrane region" description="Helical" evidence="1">
    <location>
        <begin position="37"/>
        <end position="59"/>
    </location>
</feature>
<reference evidence="2 3" key="1">
    <citation type="journal article" date="2016" name="Syst. Appl. Microbiol.">
        <title>Pararhizobium polonicum sp. nov. isolated from tumors on stone fruit rootstocks.</title>
        <authorList>
            <person name="Pulawska J."/>
            <person name="Kuzmanovic N."/>
            <person name="Willems A."/>
            <person name="Pothier J.F."/>
        </authorList>
    </citation>
    <scope>NUCLEOTIDE SEQUENCE [LARGE SCALE GENOMIC DNA]</scope>
    <source>
        <strain evidence="2 3">F5.1</strain>
    </source>
</reference>
<evidence type="ECO:0000256" key="1">
    <source>
        <dbReference type="SAM" id="Phobius"/>
    </source>
</evidence>
<organism evidence="2 3">
    <name type="scientific">Pararhizobium polonicum</name>
    <dbReference type="NCBI Taxonomy" id="1612624"/>
    <lineage>
        <taxon>Bacteria</taxon>
        <taxon>Pseudomonadati</taxon>
        <taxon>Pseudomonadota</taxon>
        <taxon>Alphaproteobacteria</taxon>
        <taxon>Hyphomicrobiales</taxon>
        <taxon>Rhizobiaceae</taxon>
        <taxon>Rhizobium/Agrobacterium group</taxon>
        <taxon>Pararhizobium</taxon>
    </lineage>
</organism>
<dbReference type="OrthoDB" id="7362327at2"/>
<keyword evidence="1" id="KW-0472">Membrane</keyword>
<sequence>MMKFIDPDHPFYRPLWVRLLIVVLCTLWTAVEFWNGASTWGMIFLAVSAYTACVLLIFFKPKVEVAEEAPKIETAEPAKTDDPA</sequence>
<dbReference type="RefSeq" id="WP_068958050.1">
    <property type="nucleotide sequence ID" value="NZ_LGLV01000019.1"/>
</dbReference>
<feature type="transmembrane region" description="Helical" evidence="1">
    <location>
        <begin position="12"/>
        <end position="31"/>
    </location>
</feature>
<keyword evidence="1" id="KW-0812">Transmembrane</keyword>
<name>A0A1C7NU30_9HYPH</name>
<evidence type="ECO:0000313" key="3">
    <source>
        <dbReference type="Proteomes" id="UP000093111"/>
    </source>
</evidence>
<dbReference type="EMBL" id="LGLV01000019">
    <property type="protein sequence ID" value="OBZ92483.1"/>
    <property type="molecule type" value="Genomic_DNA"/>
</dbReference>
<dbReference type="PATRIC" id="fig|1612624.7.peg.2879"/>